<comment type="subunit">
    <text evidence="5">Self-interacts. Interacts with FtsZ.</text>
</comment>
<dbReference type="AlphaFoldDB" id="A0A953M352"/>
<dbReference type="InterPro" id="IPR043129">
    <property type="entry name" value="ATPase_NBD"/>
</dbReference>
<dbReference type="Proteomes" id="UP000705867">
    <property type="component" value="Unassembled WGS sequence"/>
</dbReference>
<sequence length="438" mass="46794">MERRKKGSNSTVVVGLDVGTTKICAIVGEITGGGIDILAVSAYPSNGLKKGVVIDIEATAHSIRKAIAGVSEDTGLEITEVYVGIAGSHIKSFNSSGAVGIKGREVTHEDVERAIDSASAVYIPLDREILHVLPTEFILDGQDGIKDPVGMAGVRLEVKVYIVTGAVTSVQNLLKCCERAGLEVIDIVLQPLASSHAVLTPYEREMGIVLVDIGGGTTDIALYRDEWLRHTAVLGIGGNHFTNDVSIGLKLPFPEAERVKKKYGSVLPSGTAEDDGRAEVDVVAIDGQVRGIPRKYITEILHPRGEELLDLVKQEVRAIQQSGIAVSGVVLTGGASLLSGFDRMAEAILGLPVRIGYPDRSPRTPAGNGYSLSRTEMQQVNGLKSEYNSPMYATAIGLVLYGAESVDPVEEKFLSSDLFNRIVNTMTGWFKKIVSSKQ</sequence>
<organism evidence="8 9">
    <name type="scientific">Candidatus Nitrobium versatile</name>
    <dbReference type="NCBI Taxonomy" id="2884831"/>
    <lineage>
        <taxon>Bacteria</taxon>
        <taxon>Pseudomonadati</taxon>
        <taxon>Nitrospirota</taxon>
        <taxon>Nitrospiria</taxon>
        <taxon>Nitrospirales</taxon>
        <taxon>Nitrospiraceae</taxon>
        <taxon>Candidatus Nitrobium</taxon>
    </lineage>
</organism>
<evidence type="ECO:0000256" key="4">
    <source>
        <dbReference type="ARBA" id="ARBA00023306"/>
    </source>
</evidence>
<dbReference type="InterPro" id="IPR003494">
    <property type="entry name" value="SHS2_FtsA"/>
</dbReference>
<dbReference type="InterPro" id="IPR020823">
    <property type="entry name" value="Cell_div_FtsA"/>
</dbReference>
<dbReference type="PIRSF" id="PIRSF003101">
    <property type="entry name" value="FtsA"/>
    <property type="match status" value="1"/>
</dbReference>
<dbReference type="FunFam" id="3.30.1490.110:FF:000001">
    <property type="entry name" value="Cell division protein FtsA"/>
    <property type="match status" value="1"/>
</dbReference>
<dbReference type="Gene3D" id="3.30.420.40">
    <property type="match status" value="2"/>
</dbReference>
<dbReference type="NCBIfam" id="TIGR01174">
    <property type="entry name" value="ftsA"/>
    <property type="match status" value="1"/>
</dbReference>
<dbReference type="GO" id="GO:0032153">
    <property type="term" value="C:cell division site"/>
    <property type="evidence" value="ECO:0007669"/>
    <property type="project" value="UniProtKB-UniRule"/>
</dbReference>
<evidence type="ECO:0000256" key="3">
    <source>
        <dbReference type="ARBA" id="ARBA00023136"/>
    </source>
</evidence>
<evidence type="ECO:0000313" key="8">
    <source>
        <dbReference type="EMBL" id="MBZ0158046.1"/>
    </source>
</evidence>
<comment type="caution">
    <text evidence="8">The sequence shown here is derived from an EMBL/GenBank/DDBJ whole genome shotgun (WGS) entry which is preliminary data.</text>
</comment>
<keyword evidence="2 5" id="KW-0132">Cell division</keyword>
<evidence type="ECO:0000256" key="6">
    <source>
        <dbReference type="PIRNR" id="PIRNR003101"/>
    </source>
</evidence>
<dbReference type="Pfam" id="PF14450">
    <property type="entry name" value="FtsA"/>
    <property type="match status" value="1"/>
</dbReference>
<dbReference type="PANTHER" id="PTHR32432:SF4">
    <property type="entry name" value="CELL DIVISION PROTEIN FTSA"/>
    <property type="match status" value="1"/>
</dbReference>
<dbReference type="InterPro" id="IPR050696">
    <property type="entry name" value="FtsA/MreB"/>
</dbReference>
<dbReference type="GO" id="GO:0043093">
    <property type="term" value="P:FtsZ-dependent cytokinesis"/>
    <property type="evidence" value="ECO:0007669"/>
    <property type="project" value="UniProtKB-UniRule"/>
</dbReference>
<name>A0A953M352_9BACT</name>
<dbReference type="PANTHER" id="PTHR32432">
    <property type="entry name" value="CELL DIVISION PROTEIN FTSA-RELATED"/>
    <property type="match status" value="1"/>
</dbReference>
<reference evidence="8" key="2">
    <citation type="submission" date="2021-08" db="EMBL/GenBank/DDBJ databases">
        <authorList>
            <person name="Dalcin Martins P."/>
        </authorList>
    </citation>
    <scope>NUCLEOTIDE SEQUENCE</scope>
    <source>
        <strain evidence="8">MAG_39</strain>
    </source>
</reference>
<dbReference type="Gene3D" id="3.30.1490.110">
    <property type="match status" value="1"/>
</dbReference>
<proteinExistence type="inferred from homology"/>
<evidence type="ECO:0000313" key="9">
    <source>
        <dbReference type="Proteomes" id="UP000705867"/>
    </source>
</evidence>
<dbReference type="Pfam" id="PF02491">
    <property type="entry name" value="SHS2_FTSA"/>
    <property type="match status" value="1"/>
</dbReference>
<comment type="similarity">
    <text evidence="5 6">Belongs to the FtsA/MreB family.</text>
</comment>
<dbReference type="GO" id="GO:0009898">
    <property type="term" value="C:cytoplasmic side of plasma membrane"/>
    <property type="evidence" value="ECO:0007669"/>
    <property type="project" value="UniProtKB-UniRule"/>
</dbReference>
<evidence type="ECO:0000259" key="7">
    <source>
        <dbReference type="SMART" id="SM00842"/>
    </source>
</evidence>
<accession>A0A953M352</accession>
<keyword evidence="3 5" id="KW-0472">Membrane</keyword>
<dbReference type="HAMAP" id="MF_02033">
    <property type="entry name" value="FtsA"/>
    <property type="match status" value="1"/>
</dbReference>
<dbReference type="CDD" id="cd24048">
    <property type="entry name" value="ASKHA_NBD_FtsA"/>
    <property type="match status" value="1"/>
</dbReference>
<evidence type="ECO:0000256" key="2">
    <source>
        <dbReference type="ARBA" id="ARBA00022618"/>
    </source>
</evidence>
<dbReference type="SUPFAM" id="SSF53067">
    <property type="entry name" value="Actin-like ATPase domain"/>
    <property type="match status" value="2"/>
</dbReference>
<dbReference type="SMART" id="SM00842">
    <property type="entry name" value="FtsA"/>
    <property type="match status" value="1"/>
</dbReference>
<dbReference type="EMBL" id="JAIOIV010000133">
    <property type="protein sequence ID" value="MBZ0158046.1"/>
    <property type="molecule type" value="Genomic_DNA"/>
</dbReference>
<evidence type="ECO:0000256" key="5">
    <source>
        <dbReference type="HAMAP-Rule" id="MF_02033"/>
    </source>
</evidence>
<evidence type="ECO:0000256" key="1">
    <source>
        <dbReference type="ARBA" id="ARBA00022475"/>
    </source>
</evidence>
<gene>
    <name evidence="5 8" type="primary">ftsA</name>
    <name evidence="8" type="ORF">K8I29_17755</name>
</gene>
<protein>
    <recommendedName>
        <fullName evidence="5 6">Cell division protein FtsA</fullName>
    </recommendedName>
</protein>
<comment type="function">
    <text evidence="5 6">Cell division protein that is involved in the assembly of the Z ring. May serve as a membrane anchor for the Z ring.</text>
</comment>
<reference evidence="8" key="1">
    <citation type="journal article" date="2021" name="bioRxiv">
        <title>Unraveling nitrogen, sulfur and carbon metabolic pathways and microbial community transcriptional responses to substrate deprivation and toxicity stresses in a bioreactor mimicking anoxic brackish coastal sediment conditions.</title>
        <authorList>
            <person name="Martins P.D."/>
            <person name="Echeveste M.J."/>
            <person name="Arshad A."/>
            <person name="Kurth J."/>
            <person name="Ouboter H."/>
            <person name="Jetten M.S.M."/>
            <person name="Welte C.U."/>
        </authorList>
    </citation>
    <scope>NUCLEOTIDE SEQUENCE</scope>
    <source>
        <strain evidence="8">MAG_39</strain>
    </source>
</reference>
<comment type="subcellular location">
    <subcellularLocation>
        <location evidence="5">Cell membrane</location>
        <topology evidence="5">Peripheral membrane protein</topology>
        <orientation evidence="5">Cytoplasmic side</orientation>
    </subcellularLocation>
    <text evidence="5">Localizes to the Z ring in an FtsZ-dependent manner. Targeted to the membrane through a conserved C-terminal amphipathic helix.</text>
</comment>
<keyword evidence="1 5" id="KW-1003">Cell membrane</keyword>
<feature type="domain" description="SHS2" evidence="7">
    <location>
        <begin position="13"/>
        <end position="198"/>
    </location>
</feature>
<keyword evidence="4 5" id="KW-0131">Cell cycle</keyword>